<feature type="compositionally biased region" description="Basic and acidic residues" evidence="1">
    <location>
        <begin position="80"/>
        <end position="91"/>
    </location>
</feature>
<feature type="region of interest" description="Disordered" evidence="1">
    <location>
        <begin position="80"/>
        <end position="102"/>
    </location>
</feature>
<dbReference type="EMBL" id="REGN01011992">
    <property type="protein sequence ID" value="RMZ96649.1"/>
    <property type="molecule type" value="Genomic_DNA"/>
</dbReference>
<evidence type="ECO:0000313" key="3">
    <source>
        <dbReference type="Proteomes" id="UP000276133"/>
    </source>
</evidence>
<organism evidence="2 3">
    <name type="scientific">Brachionus plicatilis</name>
    <name type="common">Marine rotifer</name>
    <name type="synonym">Brachionus muelleri</name>
    <dbReference type="NCBI Taxonomy" id="10195"/>
    <lineage>
        <taxon>Eukaryota</taxon>
        <taxon>Metazoa</taxon>
        <taxon>Spiralia</taxon>
        <taxon>Gnathifera</taxon>
        <taxon>Rotifera</taxon>
        <taxon>Eurotatoria</taxon>
        <taxon>Monogononta</taxon>
        <taxon>Pseudotrocha</taxon>
        <taxon>Ploima</taxon>
        <taxon>Brachionidae</taxon>
        <taxon>Brachionus</taxon>
    </lineage>
</organism>
<proteinExistence type="predicted"/>
<dbReference type="Proteomes" id="UP000276133">
    <property type="component" value="Unassembled WGS sequence"/>
</dbReference>
<keyword evidence="3" id="KW-1185">Reference proteome</keyword>
<evidence type="ECO:0000256" key="1">
    <source>
        <dbReference type="SAM" id="MobiDB-lite"/>
    </source>
</evidence>
<reference evidence="2 3" key="1">
    <citation type="journal article" date="2018" name="Sci. Rep.">
        <title>Genomic signatures of local adaptation to the degree of environmental predictability in rotifers.</title>
        <authorList>
            <person name="Franch-Gras L."/>
            <person name="Hahn C."/>
            <person name="Garcia-Roger E.M."/>
            <person name="Carmona M.J."/>
            <person name="Serra M."/>
            <person name="Gomez A."/>
        </authorList>
    </citation>
    <scope>NUCLEOTIDE SEQUENCE [LARGE SCALE GENOMIC DNA]</scope>
    <source>
        <strain evidence="2">HYR1</strain>
    </source>
</reference>
<sequence>MIQERNLTKYRLVYLDKFAHPVPLHLHPKSLYKLESKGHLINAKYFKASFLKKDLGYFKIEFKPVSKAIKHDFVPQKFFKDQDSKDQNHDHKSCHKARYPQI</sequence>
<gene>
    <name evidence="2" type="ORF">BpHYR1_007349</name>
</gene>
<dbReference type="AlphaFoldDB" id="A0A3M7PCE7"/>
<name>A0A3M7PCE7_BRAPC</name>
<evidence type="ECO:0000313" key="2">
    <source>
        <dbReference type="EMBL" id="RMZ96649.1"/>
    </source>
</evidence>
<feature type="compositionally biased region" description="Basic residues" evidence="1">
    <location>
        <begin position="92"/>
        <end position="102"/>
    </location>
</feature>
<accession>A0A3M7PCE7</accession>
<comment type="caution">
    <text evidence="2">The sequence shown here is derived from an EMBL/GenBank/DDBJ whole genome shotgun (WGS) entry which is preliminary data.</text>
</comment>
<protein>
    <submittedName>
        <fullName evidence="2">Uncharacterized protein</fullName>
    </submittedName>
</protein>